<dbReference type="EMBL" id="KZ360281">
    <property type="protein sequence ID" value="PIO58688.1"/>
    <property type="molecule type" value="Genomic_DNA"/>
</dbReference>
<dbReference type="Proteomes" id="UP000230423">
    <property type="component" value="Unassembled WGS sequence"/>
</dbReference>
<gene>
    <name evidence="1" type="ORF">TELCIR_19872</name>
</gene>
<organism evidence="1 2">
    <name type="scientific">Teladorsagia circumcincta</name>
    <name type="common">Brown stomach worm</name>
    <name type="synonym">Ostertagia circumcincta</name>
    <dbReference type="NCBI Taxonomy" id="45464"/>
    <lineage>
        <taxon>Eukaryota</taxon>
        <taxon>Metazoa</taxon>
        <taxon>Ecdysozoa</taxon>
        <taxon>Nematoda</taxon>
        <taxon>Chromadorea</taxon>
        <taxon>Rhabditida</taxon>
        <taxon>Rhabditina</taxon>
        <taxon>Rhabditomorpha</taxon>
        <taxon>Strongyloidea</taxon>
        <taxon>Trichostrongylidae</taxon>
        <taxon>Teladorsagia</taxon>
    </lineage>
</organism>
<sequence>MLKDCIVFLRSAVLRIDVHSLDEHPLSVFSVQLWPAAKMRRIRPEFFRQDGRGRWEFNMTAAKNGLKDDLSVLYETVVKTPYLAHFTQDDAEALMQVCVAYGREFQDYIDYKSASFPS</sequence>
<protein>
    <submittedName>
        <fullName evidence="1">Uncharacterized protein</fullName>
    </submittedName>
</protein>
<name>A0A2G9TLD5_TELCI</name>
<evidence type="ECO:0000313" key="1">
    <source>
        <dbReference type="EMBL" id="PIO58688.1"/>
    </source>
</evidence>
<accession>A0A2G9TLD5</accession>
<reference evidence="1 2" key="1">
    <citation type="submission" date="2015-09" db="EMBL/GenBank/DDBJ databases">
        <title>Draft genome of the parasitic nematode Teladorsagia circumcincta isolate WARC Sus (inbred).</title>
        <authorList>
            <person name="Mitreva M."/>
        </authorList>
    </citation>
    <scope>NUCLEOTIDE SEQUENCE [LARGE SCALE GENOMIC DNA]</scope>
    <source>
        <strain evidence="1 2">S</strain>
    </source>
</reference>
<keyword evidence="2" id="KW-1185">Reference proteome</keyword>
<dbReference type="AlphaFoldDB" id="A0A2G9TLD5"/>
<evidence type="ECO:0000313" key="2">
    <source>
        <dbReference type="Proteomes" id="UP000230423"/>
    </source>
</evidence>
<proteinExistence type="predicted"/>
<dbReference type="OrthoDB" id="10250935at2759"/>